<dbReference type="GO" id="GO:0047453">
    <property type="term" value="F:ATP-dependent NAD(P)H-hydrate dehydratase activity"/>
    <property type="evidence" value="ECO:0007669"/>
    <property type="project" value="UniProtKB-UniRule"/>
</dbReference>
<keyword evidence="2 7" id="KW-0067">ATP-binding</keyword>
<evidence type="ECO:0000256" key="5">
    <source>
        <dbReference type="ARBA" id="ARBA00023239"/>
    </source>
</evidence>
<evidence type="ECO:0000256" key="1">
    <source>
        <dbReference type="ARBA" id="ARBA00022741"/>
    </source>
</evidence>
<dbReference type="RefSeq" id="XP_025205062.1">
    <property type="nucleotide sequence ID" value="XM_025349277.1"/>
</dbReference>
<reference evidence="9" key="1">
    <citation type="submission" date="2017-10" db="EMBL/GenBank/DDBJ databases">
        <title>Transcriptome Assembly of Sugarcane Aphid Adults.</title>
        <authorList>
            <person name="Scully E.D."/>
            <person name="Palmer N.A."/>
            <person name="Geib S.M."/>
            <person name="Sarath G."/>
            <person name="Sattler S.E."/>
        </authorList>
    </citation>
    <scope>NUCLEOTIDE SEQUENCE</scope>
    <source>
        <tissue evidence="9">Whole body</tissue>
    </source>
</reference>
<dbReference type="GO" id="GO:0005524">
    <property type="term" value="F:ATP binding"/>
    <property type="evidence" value="ECO:0007669"/>
    <property type="project" value="UniProtKB-KW"/>
</dbReference>
<comment type="cofactor">
    <cofactor evidence="7">
        <name>Mg(2+)</name>
        <dbReference type="ChEBI" id="CHEBI:18420"/>
    </cofactor>
</comment>
<dbReference type="GO" id="GO:0046496">
    <property type="term" value="P:nicotinamide nucleotide metabolic process"/>
    <property type="evidence" value="ECO:0007669"/>
    <property type="project" value="UniProtKB-UniRule"/>
</dbReference>
<comment type="catalytic activity">
    <reaction evidence="7">
        <text>(6S)-NADHX + ATP = ADP + phosphate + NADH + H(+)</text>
        <dbReference type="Rhea" id="RHEA:19017"/>
        <dbReference type="ChEBI" id="CHEBI:15378"/>
        <dbReference type="ChEBI" id="CHEBI:30616"/>
        <dbReference type="ChEBI" id="CHEBI:43474"/>
        <dbReference type="ChEBI" id="CHEBI:57945"/>
        <dbReference type="ChEBI" id="CHEBI:64074"/>
        <dbReference type="ChEBI" id="CHEBI:456216"/>
        <dbReference type="EC" id="4.2.1.93"/>
    </reaction>
</comment>
<comment type="function">
    <text evidence="7">Catalyzes the dehydration of the S-form of NAD(P)HX at the expense of ATP, which is converted to ADP. Together with NAD(P)HX epimerase, which catalyzes the epimerization of the S- and R-forms, the enzyme allows the repair of both epimers of NAD(P)HX, a damaged form of NAD(P)H that is a result of enzymatic or heat-dependent hydration.</text>
</comment>
<name>A0A2H8TT52_9HEMI</name>
<feature type="binding site" evidence="7">
    <location>
        <begin position="165"/>
        <end position="171"/>
    </location>
    <ligand>
        <name>(6S)-NADPHX</name>
        <dbReference type="ChEBI" id="CHEBI:64076"/>
    </ligand>
</feature>
<dbReference type="PROSITE" id="PS51383">
    <property type="entry name" value="YJEF_C_3"/>
    <property type="match status" value="1"/>
</dbReference>
<keyword evidence="1 7" id="KW-0547">Nucleotide-binding</keyword>
<dbReference type="PANTHER" id="PTHR12592:SF0">
    <property type="entry name" value="ATP-DEPENDENT (S)-NAD(P)H-HYDRATE DEHYDRATASE"/>
    <property type="match status" value="1"/>
</dbReference>
<dbReference type="CDD" id="cd01171">
    <property type="entry name" value="YXKO-related"/>
    <property type="match status" value="1"/>
</dbReference>
<evidence type="ECO:0000256" key="6">
    <source>
        <dbReference type="ARBA" id="ARBA00047472"/>
    </source>
</evidence>
<evidence type="ECO:0000256" key="2">
    <source>
        <dbReference type="ARBA" id="ARBA00022840"/>
    </source>
</evidence>
<evidence type="ECO:0000256" key="3">
    <source>
        <dbReference type="ARBA" id="ARBA00022857"/>
    </source>
</evidence>
<evidence type="ECO:0000256" key="4">
    <source>
        <dbReference type="ARBA" id="ARBA00023027"/>
    </source>
</evidence>
<dbReference type="InterPro" id="IPR000631">
    <property type="entry name" value="CARKD"/>
</dbReference>
<keyword evidence="3" id="KW-0521">NADP</keyword>
<evidence type="ECO:0000313" key="9">
    <source>
        <dbReference type="EMBL" id="MBW17415.1"/>
    </source>
</evidence>
<keyword evidence="7" id="KW-0597">Phosphoprotein</keyword>
<dbReference type="Pfam" id="PF01256">
    <property type="entry name" value="Carb_kinase"/>
    <property type="match status" value="1"/>
</dbReference>
<sequence>MTSHVNMMNKCKTLLPILSHNLHKGQSGRIGVIGGCEEYTGAPYYAAISALRTGADLVYVFCFKSAAPVIKSYSPELIVLPYLDSPDCIDRLKPWLEKLHSLVVGPGLGTSPIAQDAVRRIFEHISRESNFNNKRMPIIADADSLNVIEPETFRFYNGCIYLTPNVHELTKLSSRLIGRQTYEPTVTDVQALMNKLGGNYVIVLKGAEDVIANIRGTLVCTEPGSARRCGGQGDILAGSMGTFAYWASKQTHYCDELDPEVLAAYAASALTRHTNKIAFKAKGRNMITTDIVELLPNAFQTLFNN</sequence>
<dbReference type="NCBIfam" id="TIGR00196">
    <property type="entry name" value="yjeF_cterm"/>
    <property type="match status" value="1"/>
</dbReference>
<dbReference type="SUPFAM" id="SSF53613">
    <property type="entry name" value="Ribokinase-like"/>
    <property type="match status" value="1"/>
</dbReference>
<dbReference type="EMBL" id="GFXV01005610">
    <property type="protein sequence ID" value="MBW17415.1"/>
    <property type="molecule type" value="Transcribed_RNA"/>
</dbReference>
<comment type="catalytic activity">
    <reaction evidence="6 7">
        <text>(6S)-NADPHX + ATP = ADP + phosphate + NADPH + H(+)</text>
        <dbReference type="Rhea" id="RHEA:32231"/>
        <dbReference type="ChEBI" id="CHEBI:15378"/>
        <dbReference type="ChEBI" id="CHEBI:30616"/>
        <dbReference type="ChEBI" id="CHEBI:43474"/>
        <dbReference type="ChEBI" id="CHEBI:57783"/>
        <dbReference type="ChEBI" id="CHEBI:64076"/>
        <dbReference type="ChEBI" id="CHEBI:456216"/>
        <dbReference type="EC" id="4.2.1.93"/>
    </reaction>
</comment>
<proteinExistence type="inferred from homology"/>
<accession>A0A2H8TT52</accession>
<keyword evidence="5 7" id="KW-0456">Lyase</keyword>
<feature type="binding site" evidence="7">
    <location>
        <begin position="205"/>
        <end position="209"/>
    </location>
    <ligand>
        <name>ATP</name>
        <dbReference type="ChEBI" id="CHEBI:30616"/>
    </ligand>
</feature>
<dbReference type="GeneID" id="112601580"/>
<comment type="similarity">
    <text evidence="7">Belongs to the NnrD/CARKD family.</text>
</comment>
<evidence type="ECO:0000256" key="7">
    <source>
        <dbReference type="HAMAP-Rule" id="MF_03157"/>
    </source>
</evidence>
<dbReference type="EC" id="4.2.1.93" evidence="7"/>
<dbReference type="OrthoDB" id="8110916at2759"/>
<protein>
    <recommendedName>
        <fullName evidence="7">ATP-dependent (S)-NAD(P)H-hydrate dehydratase</fullName>
        <ecNumber evidence="7">4.2.1.93</ecNumber>
    </recommendedName>
    <alternativeName>
        <fullName evidence="7">ATP-dependent NAD(P)HX dehydratase</fullName>
    </alternativeName>
</protein>
<dbReference type="Gene3D" id="3.40.1190.20">
    <property type="match status" value="1"/>
</dbReference>
<dbReference type="GO" id="GO:0110051">
    <property type="term" value="P:metabolite repair"/>
    <property type="evidence" value="ECO:0007669"/>
    <property type="project" value="TreeGrafter"/>
</dbReference>
<dbReference type="CTD" id="55739"/>
<keyword evidence="4 7" id="KW-0520">NAD</keyword>
<feature type="binding site" evidence="7">
    <location>
        <position position="107"/>
    </location>
    <ligand>
        <name>(6S)-NADPHX</name>
        <dbReference type="ChEBI" id="CHEBI:64076"/>
    </ligand>
</feature>
<dbReference type="AlphaFoldDB" id="A0A2H8TT52"/>
<dbReference type="HAMAP" id="MF_01965">
    <property type="entry name" value="NADHX_dehydratase"/>
    <property type="match status" value="1"/>
</dbReference>
<dbReference type="InterPro" id="IPR029056">
    <property type="entry name" value="Ribokinase-like"/>
</dbReference>
<evidence type="ECO:0000259" key="8">
    <source>
        <dbReference type="PROSITE" id="PS51383"/>
    </source>
</evidence>
<organism evidence="9">
    <name type="scientific">Melanaphis sacchari</name>
    <dbReference type="NCBI Taxonomy" id="742174"/>
    <lineage>
        <taxon>Eukaryota</taxon>
        <taxon>Metazoa</taxon>
        <taxon>Ecdysozoa</taxon>
        <taxon>Arthropoda</taxon>
        <taxon>Hexapoda</taxon>
        <taxon>Insecta</taxon>
        <taxon>Pterygota</taxon>
        <taxon>Neoptera</taxon>
        <taxon>Paraneoptera</taxon>
        <taxon>Hemiptera</taxon>
        <taxon>Sternorrhyncha</taxon>
        <taxon>Aphidomorpha</taxon>
        <taxon>Aphidoidea</taxon>
        <taxon>Aphididae</taxon>
        <taxon>Aphidini</taxon>
        <taxon>Melanaphis</taxon>
    </lineage>
</organism>
<feature type="domain" description="YjeF C-terminal" evidence="8">
    <location>
        <begin position="7"/>
        <end position="302"/>
    </location>
</feature>
<feature type="binding site" evidence="7">
    <location>
        <position position="234"/>
    </location>
    <ligand>
        <name>(6S)-NADPHX</name>
        <dbReference type="ChEBI" id="CHEBI:64076"/>
    </ligand>
</feature>
<dbReference type="PANTHER" id="PTHR12592">
    <property type="entry name" value="ATP-DEPENDENT (S)-NAD(P)H-HYDRATE DEHYDRATASE FAMILY MEMBER"/>
    <property type="match status" value="1"/>
</dbReference>
<feature type="binding site" evidence="7">
    <location>
        <begin position="224"/>
        <end position="233"/>
    </location>
    <ligand>
        <name>ATP</name>
        <dbReference type="ChEBI" id="CHEBI:30616"/>
    </ligand>
</feature>